<protein>
    <submittedName>
        <fullName evidence="2">Uncharacterized protein</fullName>
    </submittedName>
</protein>
<proteinExistence type="predicted"/>
<dbReference type="Proteomes" id="UP000029079">
    <property type="component" value="Chromosome"/>
</dbReference>
<gene>
    <name evidence="2" type="ORF">WS74_0861</name>
</gene>
<reference evidence="3" key="2">
    <citation type="submission" date="2014-08" db="EMBL/GenBank/DDBJ databases">
        <title>Complete genome of Weissella ceti strain WS74 isolated from diseased rainbow trout in Brazil.</title>
        <authorList>
            <person name="Figueiredo H.C.P."/>
            <person name="Leal C.A.G."/>
            <person name="Pereira F.L."/>
            <person name="Soares S.C."/>
            <person name="Dorella F.A."/>
            <person name="Carvalho A.F."/>
            <person name="Azevedo V.A.C."/>
        </authorList>
    </citation>
    <scope>NUCLEOTIDE SEQUENCE [LARGE SCALE GENOMIC DNA]</scope>
    <source>
        <strain evidence="3">WS74</strain>
    </source>
</reference>
<feature type="transmembrane region" description="Helical" evidence="1">
    <location>
        <begin position="6"/>
        <end position="27"/>
    </location>
</feature>
<keyword evidence="1" id="KW-0472">Membrane</keyword>
<dbReference type="AlphaFoldDB" id="A0A088GG79"/>
<sequence length="190" mass="21976">MPELSQAQIAWTAVGPLITAAFAYYFSVTKKHRLENKEAAYTNYYGPLLEFLSHYQLRLIHYGILRASISAQNEHPDIHIDTRSQDLVRENMKYLPSNTGAKIHTLVMSSDMLFYQRGDDFERYETNARNASDSFDFIIIESLKEADKLAKTLGYPRIAKKLLSEFEKSLEKYPENRHLVNPAKREQGHC</sequence>
<accession>A0A088GG79</accession>
<keyword evidence="1" id="KW-1133">Transmembrane helix</keyword>
<name>A0A088GG79_9LACO</name>
<evidence type="ECO:0000313" key="2">
    <source>
        <dbReference type="EMBL" id="AIM63113.1"/>
    </source>
</evidence>
<dbReference type="KEGG" id="wct:WS74_0861"/>
<organism evidence="2 3">
    <name type="scientific">Weissella ceti</name>
    <dbReference type="NCBI Taxonomy" id="759620"/>
    <lineage>
        <taxon>Bacteria</taxon>
        <taxon>Bacillati</taxon>
        <taxon>Bacillota</taxon>
        <taxon>Bacilli</taxon>
        <taxon>Lactobacillales</taxon>
        <taxon>Lactobacillaceae</taxon>
        <taxon>Weissella</taxon>
    </lineage>
</organism>
<keyword evidence="3" id="KW-1185">Reference proteome</keyword>
<evidence type="ECO:0000256" key="1">
    <source>
        <dbReference type="SAM" id="Phobius"/>
    </source>
</evidence>
<evidence type="ECO:0000313" key="3">
    <source>
        <dbReference type="Proteomes" id="UP000029079"/>
    </source>
</evidence>
<keyword evidence="1" id="KW-0812">Transmembrane</keyword>
<reference evidence="2 3" key="1">
    <citation type="journal article" date="2014" name="Genome Announc.">
        <title>Complete Genome Sequences of Fish Pathogenic Weissella ceti Strains WS74 and WS105.</title>
        <authorList>
            <person name="Figueiredo H.C."/>
            <person name="Leal C.A."/>
            <person name="Dorella F.A."/>
            <person name="Carvalho A.F."/>
            <person name="Soares S.C."/>
            <person name="Pereira F.L."/>
            <person name="Azevedo V.A."/>
        </authorList>
    </citation>
    <scope>NUCLEOTIDE SEQUENCE [LARGE SCALE GENOMIC DNA]</scope>
    <source>
        <strain evidence="2 3">WS74</strain>
    </source>
</reference>
<dbReference type="EMBL" id="CP009223">
    <property type="protein sequence ID" value="AIM63113.1"/>
    <property type="molecule type" value="Genomic_DNA"/>
</dbReference>